<proteinExistence type="predicted"/>
<sequence length="39" mass="4922">MIIIYFQNNRYICNVVNLKKQKIFCSFLIHYKIYFFKIN</sequence>
<dbReference type="PATRIC" id="fig|1339315.3.peg.3472"/>
<organism evidence="1 2">
    <name type="scientific">Bacteroides fragilis str. 3988T(B)14</name>
    <dbReference type="NCBI Taxonomy" id="1339315"/>
    <lineage>
        <taxon>Bacteria</taxon>
        <taxon>Pseudomonadati</taxon>
        <taxon>Bacteroidota</taxon>
        <taxon>Bacteroidia</taxon>
        <taxon>Bacteroidales</taxon>
        <taxon>Bacteroidaceae</taxon>
        <taxon>Bacteroides</taxon>
    </lineage>
</organism>
<comment type="caution">
    <text evidence="1">The sequence shown here is derived from an EMBL/GenBank/DDBJ whole genome shotgun (WGS) entry which is preliminary data.</text>
</comment>
<gene>
    <name evidence="1" type="ORF">M124_2784</name>
</gene>
<evidence type="ECO:0000313" key="2">
    <source>
        <dbReference type="Proteomes" id="UP000020529"/>
    </source>
</evidence>
<dbReference type="Proteomes" id="UP000020529">
    <property type="component" value="Unassembled WGS sequence"/>
</dbReference>
<reference evidence="1 2" key="1">
    <citation type="submission" date="2014-02" db="EMBL/GenBank/DDBJ databases">
        <authorList>
            <person name="Sears C."/>
            <person name="Carroll K."/>
            <person name="Sack B.R."/>
            <person name="Qadri F."/>
            <person name="Myers L.L."/>
            <person name="Chung G.-T."/>
            <person name="Escheverria P."/>
            <person name="Fraser C.M."/>
            <person name="Sadzewicz L."/>
            <person name="Shefchek K.A."/>
            <person name="Tallon L."/>
            <person name="Das S.P."/>
            <person name="Daugherty S."/>
            <person name="Mongodin E.F."/>
        </authorList>
    </citation>
    <scope>NUCLEOTIDE SEQUENCE [LARGE SCALE GENOMIC DNA]</scope>
    <source>
        <strain evidence="2">3988T(B)14</strain>
    </source>
</reference>
<evidence type="ECO:0000313" key="1">
    <source>
        <dbReference type="EMBL" id="EXY73439.1"/>
    </source>
</evidence>
<protein>
    <submittedName>
        <fullName evidence="1">Uncharacterized protein</fullName>
    </submittedName>
</protein>
<name>A0A015SMJ2_BACFG</name>
<dbReference type="EMBL" id="JGCY01000357">
    <property type="protein sequence ID" value="EXY73439.1"/>
    <property type="molecule type" value="Genomic_DNA"/>
</dbReference>
<accession>A0A015SMJ2</accession>
<dbReference type="AlphaFoldDB" id="A0A015SMJ2"/>